<comment type="caution">
    <text evidence="1">The sequence shown here is derived from an EMBL/GenBank/DDBJ whole genome shotgun (WGS) entry which is preliminary data.</text>
</comment>
<keyword evidence="2" id="KW-1185">Reference proteome</keyword>
<organism evidence="1 2">
    <name type="scientific">Halteria grandinella</name>
    <dbReference type="NCBI Taxonomy" id="5974"/>
    <lineage>
        <taxon>Eukaryota</taxon>
        <taxon>Sar</taxon>
        <taxon>Alveolata</taxon>
        <taxon>Ciliophora</taxon>
        <taxon>Intramacronucleata</taxon>
        <taxon>Spirotrichea</taxon>
        <taxon>Stichotrichia</taxon>
        <taxon>Sporadotrichida</taxon>
        <taxon>Halteriidae</taxon>
        <taxon>Halteria</taxon>
    </lineage>
</organism>
<evidence type="ECO:0000313" key="2">
    <source>
        <dbReference type="Proteomes" id="UP000785679"/>
    </source>
</evidence>
<protein>
    <submittedName>
        <fullName evidence="1">Uncharacterized protein</fullName>
    </submittedName>
</protein>
<sequence length="1211" mass="140122">MVFYGVQNRNLYMRMLQYMQKPLISLSLIQKNILDAHEEYFAVSIPTPSVTLNALKLCLPVQFSDEKKRELFLSLEQLRELKSLALPKQFIKGYKPPAPHACFLHHLPQTLSSLKIYGNDQNLELSLVEINNMFDGVLKNSRVSSFSLCISKQPYTTGGFMPEEDKKAVFKKVISLIKCGRFIKLNVKLEFINEKDKISFGEMAFRTLTNSDIQMKTQYFNGINIGQYLIGKDSSKVFQINPSAKQLKAVQNDLSNFHLLHQIYKLKLDQKSPIKLQFNQKLHSAGVISPVKQLLNQLILVSDQQKGLNIWLSEFLTDLLITKSLTLFNFQLFLQSEIILDKDHLSGEKQLPQEYNTQRWNSHSSGIDYEFQHRYNHLFKRKLKSMYCTLDVFQDPFEMLMLLRLSSQAVKTLIIDLSDLNGFSEEVVRYSMHELNKVEQLIIHAKHGEVQFKTLAYLLDKNKETLTKLCLDIPIEEAQVKQFTTIILNMNKLRHFHLTANTKIDKIQSNQCLSALKHILSKDSLVSVIIDLFPLLDDFSIIGFSSHLQQLILNISIPLKSTKRDYCKFIFQLLQRLATLHSLEVVHIKLIPLPNKRVSFFSVEPDDKLDKDVMSLTKHILSTKKTLRIWNVFYPLKANYLKTLSHALEPFFFGTEKNSLEMLNNIKIGEAAEFFMNSKCIDIDIDRQYSQVDVQPTRKDDLVQYDNYHLNTTFTSMMNSFFIDVLKRVYLAIVKHPQQTLEVKVCFDGDQNFSLREIVQNCVKEDGVFSLRNFIRVTLNMSVSIQSNFLIFLALLFMEGSKLKQLGKLDMGELNLYDVDMMYLLTYFQPKAQLLVNLTTLNFKRCIFKSNSVSEKLGDFPKLDFSLIFNLPNLQAFNFSYSNFLKVITDENLAKFCDKLKESQFSKYIGFAEVQTDYINIRKYQMLLNHIPDCQKANFSYNILLPKSLIDSVLLKVENLKLTFRNCQSLQVNIETKAQEIDTKFLEVASFIVNNPHLIKVQKIQFHPKMWLTMKQGDGLADGGASQVESFWFTTNCIHEFLINMEFARAQKGLKILLIKDFNLMNFGLGLQFNQLLINCLNAGCFDNLEYFGLVNVNLPTYVQGKARSQNAQQRLEFLKEMSLRCTKLADLDIKSNMNLTVPSLSEIVYTMRECASLKRIYFFNEKGKWPLNSKQYLDLQNQVKALISGTQRTCQIDKIMDVITFELATQ</sequence>
<dbReference type="AlphaFoldDB" id="A0A8J8P1X9"/>
<reference evidence="1" key="1">
    <citation type="submission" date="2019-06" db="EMBL/GenBank/DDBJ databases">
        <authorList>
            <person name="Zheng W."/>
        </authorList>
    </citation>
    <scope>NUCLEOTIDE SEQUENCE</scope>
    <source>
        <strain evidence="1">QDHG01</strain>
    </source>
</reference>
<accession>A0A8J8P1X9</accession>
<dbReference type="OrthoDB" id="10592141at2759"/>
<dbReference type="EMBL" id="RRYP01001069">
    <property type="protein sequence ID" value="TNV86452.1"/>
    <property type="molecule type" value="Genomic_DNA"/>
</dbReference>
<evidence type="ECO:0000313" key="1">
    <source>
        <dbReference type="EMBL" id="TNV86452.1"/>
    </source>
</evidence>
<proteinExistence type="predicted"/>
<dbReference type="Proteomes" id="UP000785679">
    <property type="component" value="Unassembled WGS sequence"/>
</dbReference>
<name>A0A8J8P1X9_HALGN</name>
<gene>
    <name evidence="1" type="ORF">FGO68_gene11536</name>
</gene>